<accession>A0ABR2L5C2</accession>
<name>A0ABR2L5C2_9EUKA</name>
<dbReference type="InterPro" id="IPR032675">
    <property type="entry name" value="LRR_dom_sf"/>
</dbReference>
<evidence type="ECO:0000313" key="1">
    <source>
        <dbReference type="EMBL" id="KAK8897947.1"/>
    </source>
</evidence>
<dbReference type="PANTHER" id="PTHR45661">
    <property type="entry name" value="SURFACE ANTIGEN"/>
    <property type="match status" value="1"/>
</dbReference>
<dbReference type="Gene3D" id="3.80.10.10">
    <property type="entry name" value="Ribonuclease Inhibitor"/>
    <property type="match status" value="6"/>
</dbReference>
<organism evidence="1 2">
    <name type="scientific">Tritrichomonas musculus</name>
    <dbReference type="NCBI Taxonomy" id="1915356"/>
    <lineage>
        <taxon>Eukaryota</taxon>
        <taxon>Metamonada</taxon>
        <taxon>Parabasalia</taxon>
        <taxon>Tritrichomonadida</taxon>
        <taxon>Tritrichomonadidae</taxon>
        <taxon>Tritrichomonas</taxon>
    </lineage>
</organism>
<gene>
    <name evidence="1" type="ORF">M9Y10_000189</name>
</gene>
<sequence>MDIRNPDASQFKIILDSKVFHIPSEFPTLRNIRQSIYNELIEKHRYKVKANVCEEVMQFFLDYWVYKKIPQFSLNNIIQFELVSIEFDHMKSFIQIYKKNATRLGELKNTNARFKKVLPIRSKKNEQEMISYRKIIHILLTCGKTLDIKLKYEIIKAIHENDTDLLYNLAAENIIIDGFSFIINEEEGTAVLFRIIDSRKEFLIPYSIQCADREFMVTEIFKNCFKEMELNESFQFPPNSELRIIGEGVFAYSSLKRILIPPSVRVIGKKAFFNCCDLKTIEFSEDSELEVIGKKAFQDTALEEVTIPASIEHIEKGAFIGCLSIKKFEFPMPSKLNVIENSTFSETSITDITFPSSVTRICEDAFYNCKNLQSVTFLDDSELKVIEKNAFQKSSIKSLTIPSSVEELMEGWCALTNKLTNITVIEKDVNNISFYNNEFLLGKSDKNKETFDVLIFARRDIEKALIPSFIKEIDKFCFDKCEKLKSVEFSENSQIRKIGSNIFYSDSLQSFTIPSSVAILENDCFVYTTNLTSIKIQSNNAFFSYLNNSFILGKSDPWNGEYDILIFARRDIKKAVIPSFIKQIGPNAFDGCKQLESVEFPPDSQLSEIKQKAFSNTSLKEISIPSGVVTIHSEAFEHNSELTSVTFSYQSALKVIGAYAFANTSIKSIMIPSSVTKLDEYCFYCCKKLENVDFYDDSQLETINANCFCQSHLTRIDVPKNVEVIKECTFYDCQFLRRVKFPRESKLKSIERNAFMMTYIEELQIPSSVEYFEASWCNIATIFNVKIIKSDVENIICFNDQFILGKSDLDSDLFDELIFAFRGIKMAVIPPFITTISPFAFSHCTSLQSVHFTNEANIKTIGELAFSYTLIQSFTFPSNVTVLDYRVFCCCRNLKSIEFAPDSHLRVIRDSAFYKSAIESIIIPPSVTTINDTAFACCKNLKIIEIDEKSDIRSIWSKAALFSSSTTMIPKSFKNNLPIRFEEK</sequence>
<dbReference type="InterPro" id="IPR026906">
    <property type="entry name" value="LRR_5"/>
</dbReference>
<reference evidence="1 2" key="1">
    <citation type="submission" date="2024-04" db="EMBL/GenBank/DDBJ databases">
        <title>Tritrichomonas musculus Genome.</title>
        <authorList>
            <person name="Alves-Ferreira E."/>
            <person name="Grigg M."/>
            <person name="Lorenzi H."/>
            <person name="Galac M."/>
        </authorList>
    </citation>
    <scope>NUCLEOTIDE SEQUENCE [LARGE SCALE GENOMIC DNA]</scope>
    <source>
        <strain evidence="1 2">EAF2021</strain>
    </source>
</reference>
<proteinExistence type="predicted"/>
<evidence type="ECO:0000313" key="2">
    <source>
        <dbReference type="Proteomes" id="UP001470230"/>
    </source>
</evidence>
<dbReference type="PANTHER" id="PTHR45661:SF3">
    <property type="entry name" value="IG-LIKE DOMAIN-CONTAINING PROTEIN"/>
    <property type="match status" value="1"/>
</dbReference>
<dbReference type="SUPFAM" id="SSF52058">
    <property type="entry name" value="L domain-like"/>
    <property type="match status" value="1"/>
</dbReference>
<dbReference type="InterPro" id="IPR053139">
    <property type="entry name" value="Surface_bspA-like"/>
</dbReference>
<protein>
    <recommendedName>
        <fullName evidence="3">Surface antigen BspA-like</fullName>
    </recommendedName>
</protein>
<dbReference type="Pfam" id="PF13306">
    <property type="entry name" value="LRR_5"/>
    <property type="match status" value="5"/>
</dbReference>
<dbReference type="EMBL" id="JAPFFF010000001">
    <property type="protein sequence ID" value="KAK8897947.1"/>
    <property type="molecule type" value="Genomic_DNA"/>
</dbReference>
<dbReference type="Proteomes" id="UP001470230">
    <property type="component" value="Unassembled WGS sequence"/>
</dbReference>
<evidence type="ECO:0008006" key="3">
    <source>
        <dbReference type="Google" id="ProtNLM"/>
    </source>
</evidence>
<keyword evidence="2" id="KW-1185">Reference proteome</keyword>
<comment type="caution">
    <text evidence="1">The sequence shown here is derived from an EMBL/GenBank/DDBJ whole genome shotgun (WGS) entry which is preliminary data.</text>
</comment>